<reference evidence="6" key="2">
    <citation type="submission" date="2022-01" db="EMBL/GenBank/DDBJ databases">
        <authorList>
            <person name="Hirooka S."/>
            <person name="Miyagishima S.Y."/>
        </authorList>
    </citation>
    <scope>NUCLEOTIDE SEQUENCE</scope>
    <source>
        <strain evidence="6">NBRC 102759</strain>
    </source>
</reference>
<keyword evidence="5" id="KW-1133">Transmembrane helix</keyword>
<evidence type="ECO:0000313" key="7">
    <source>
        <dbReference type="Proteomes" id="UP001061958"/>
    </source>
</evidence>
<dbReference type="PANTHER" id="PTHR11782">
    <property type="entry name" value="ADENOSINE/GUANOSINE DIPHOSPHATASE"/>
    <property type="match status" value="1"/>
</dbReference>
<evidence type="ECO:0000256" key="1">
    <source>
        <dbReference type="ARBA" id="ARBA00009283"/>
    </source>
</evidence>
<gene>
    <name evidence="6" type="ORF">GpartN1_g3153.t1</name>
</gene>
<evidence type="ECO:0000256" key="2">
    <source>
        <dbReference type="ARBA" id="ARBA00022801"/>
    </source>
</evidence>
<keyword evidence="5" id="KW-0812">Transmembrane</keyword>
<dbReference type="GO" id="GO:0005524">
    <property type="term" value="F:ATP binding"/>
    <property type="evidence" value="ECO:0007669"/>
    <property type="project" value="UniProtKB-KW"/>
</dbReference>
<accession>A0A9C7UQA6</accession>
<dbReference type="CDD" id="cd24003">
    <property type="entry name" value="ASKHA_NBD_GDA1_CD39_NTPase"/>
    <property type="match status" value="1"/>
</dbReference>
<keyword evidence="7" id="KW-1185">Reference proteome</keyword>
<evidence type="ECO:0000256" key="3">
    <source>
        <dbReference type="PIRSR" id="PIRSR600407-1"/>
    </source>
</evidence>
<dbReference type="EMBL" id="BQMJ01000023">
    <property type="protein sequence ID" value="GJQ11362.1"/>
    <property type="molecule type" value="Genomic_DNA"/>
</dbReference>
<keyword evidence="4" id="KW-0547">Nucleotide-binding</keyword>
<dbReference type="Pfam" id="PF01150">
    <property type="entry name" value="GDA1_CD39"/>
    <property type="match status" value="1"/>
</dbReference>
<sequence length="455" mass="52040">MAFKSQESLKHRESTSSSNQEFFKFLRLKLNVSQNISSSAVSLVVLLITIYIVFYVDKHRRDFSEMRYGVLIDAGSSGTRVLVCSFSLQNGDTLNLMRDHYFEVKRSLAMCFQNASRVTNVGYVFSKLLNFVRNIVPEAERPKTPIFLRATAGLRLMDGDMVEAVLDATRGILIASEFSFEPSRAIVIDGSDEALYGWTTVNFLLNSLSNEMHQTFGVLDLGGGSFQVAFNTNSSLDEQSIRNISVFNKTYHVYSQSFLGMGLLEFRRRLYNILKERGQLTQNPCFYNGVTEVIDVDGREQSFVETSGMGSFDSCVALISDIFVEEFNISVREFRKLWNTNVNNFVAFAYFFDRISTFGLSPESSLSDLEEMGRYICSEDWNVVQNTYVSVRNGVHEHLCFDMAYIFFLLFEFLGFNQCERTIRFLQSYHGSEFGWSLGALFHEMNLLLREKQVL</sequence>
<dbReference type="GO" id="GO:0017110">
    <property type="term" value="F:nucleoside diphosphate phosphatase activity"/>
    <property type="evidence" value="ECO:0007669"/>
    <property type="project" value="TreeGrafter"/>
</dbReference>
<name>A0A9C7UQA6_9RHOD</name>
<feature type="active site" description="Proton acceptor" evidence="3">
    <location>
        <position position="193"/>
    </location>
</feature>
<dbReference type="Gene3D" id="3.30.420.40">
    <property type="match status" value="1"/>
</dbReference>
<reference evidence="6" key="1">
    <citation type="journal article" date="2022" name="Proc. Natl. Acad. Sci. U.S.A.">
        <title>Life cycle and functional genomics of the unicellular red alga Galdieria for elucidating algal and plant evolution and industrial use.</title>
        <authorList>
            <person name="Hirooka S."/>
            <person name="Itabashi T."/>
            <person name="Ichinose T.M."/>
            <person name="Onuma R."/>
            <person name="Fujiwara T."/>
            <person name="Yamashita S."/>
            <person name="Jong L.W."/>
            <person name="Tomita R."/>
            <person name="Iwane A.H."/>
            <person name="Miyagishima S.Y."/>
        </authorList>
    </citation>
    <scope>NUCLEOTIDE SEQUENCE</scope>
    <source>
        <strain evidence="6">NBRC 102759</strain>
    </source>
</reference>
<evidence type="ECO:0000313" key="6">
    <source>
        <dbReference type="EMBL" id="GJQ11362.1"/>
    </source>
</evidence>
<comment type="caution">
    <text evidence="6">The sequence shown here is derived from an EMBL/GenBank/DDBJ whole genome shotgun (WGS) entry which is preliminary data.</text>
</comment>
<dbReference type="PANTHER" id="PTHR11782:SF83">
    <property type="entry name" value="GUANOSINE-DIPHOSPHATASE"/>
    <property type="match status" value="1"/>
</dbReference>
<evidence type="ECO:0000256" key="4">
    <source>
        <dbReference type="PIRSR" id="PIRSR600407-2"/>
    </source>
</evidence>
<dbReference type="AlphaFoldDB" id="A0A9C7UQA6"/>
<dbReference type="OrthoDB" id="6372431at2759"/>
<evidence type="ECO:0000256" key="5">
    <source>
        <dbReference type="SAM" id="Phobius"/>
    </source>
</evidence>
<keyword evidence="2" id="KW-0378">Hydrolase</keyword>
<comment type="similarity">
    <text evidence="1">Belongs to the GDA1/CD39 NTPase family.</text>
</comment>
<dbReference type="InterPro" id="IPR000407">
    <property type="entry name" value="GDA1_CD39_NTPase"/>
</dbReference>
<protein>
    <recommendedName>
        <fullName evidence="8">Apyrase</fullName>
    </recommendedName>
</protein>
<dbReference type="Gene3D" id="3.30.420.150">
    <property type="entry name" value="Exopolyphosphatase. Domain 2"/>
    <property type="match status" value="1"/>
</dbReference>
<dbReference type="Proteomes" id="UP001061958">
    <property type="component" value="Unassembled WGS sequence"/>
</dbReference>
<evidence type="ECO:0008006" key="8">
    <source>
        <dbReference type="Google" id="ProtNLM"/>
    </source>
</evidence>
<keyword evidence="5" id="KW-0472">Membrane</keyword>
<dbReference type="GO" id="GO:0016020">
    <property type="term" value="C:membrane"/>
    <property type="evidence" value="ECO:0007669"/>
    <property type="project" value="TreeGrafter"/>
</dbReference>
<keyword evidence="4" id="KW-0067">ATP-binding</keyword>
<proteinExistence type="inferred from homology"/>
<feature type="binding site" evidence="4">
    <location>
        <begin position="223"/>
        <end position="227"/>
    </location>
    <ligand>
        <name>ATP</name>
        <dbReference type="ChEBI" id="CHEBI:30616"/>
    </ligand>
</feature>
<feature type="transmembrane region" description="Helical" evidence="5">
    <location>
        <begin position="36"/>
        <end position="56"/>
    </location>
</feature>
<dbReference type="GO" id="GO:0009134">
    <property type="term" value="P:nucleoside diphosphate catabolic process"/>
    <property type="evidence" value="ECO:0007669"/>
    <property type="project" value="TreeGrafter"/>
</dbReference>
<organism evidence="6 7">
    <name type="scientific">Galdieria partita</name>
    <dbReference type="NCBI Taxonomy" id="83374"/>
    <lineage>
        <taxon>Eukaryota</taxon>
        <taxon>Rhodophyta</taxon>
        <taxon>Bangiophyceae</taxon>
        <taxon>Galdieriales</taxon>
        <taxon>Galdieriaceae</taxon>
        <taxon>Galdieria</taxon>
    </lineage>
</organism>